<name>A0A448SP81_SERFO</name>
<protein>
    <submittedName>
        <fullName evidence="1">Uncharacterized protein</fullName>
    </submittedName>
</protein>
<gene>
    <name evidence="1" type="ORF">NCTC13193_02678</name>
</gene>
<reference evidence="1 2" key="1">
    <citation type="submission" date="2018-12" db="EMBL/GenBank/DDBJ databases">
        <authorList>
            <consortium name="Pathogen Informatics"/>
        </authorList>
    </citation>
    <scope>NUCLEOTIDE SEQUENCE [LARGE SCALE GENOMIC DNA]</scope>
    <source>
        <strain evidence="1 2">NCTC13193</strain>
    </source>
</reference>
<evidence type="ECO:0000313" key="1">
    <source>
        <dbReference type="EMBL" id="VEI69487.1"/>
    </source>
</evidence>
<dbReference type="EMBL" id="LR134492">
    <property type="protein sequence ID" value="VEI69487.1"/>
    <property type="molecule type" value="Genomic_DNA"/>
</dbReference>
<accession>A0A448SP81</accession>
<evidence type="ECO:0000313" key="2">
    <source>
        <dbReference type="Proteomes" id="UP000270487"/>
    </source>
</evidence>
<proteinExistence type="predicted"/>
<sequence length="34" mass="3482">MKTFLAILLSFAALALMAFGIHTDSNGLVSSAVA</sequence>
<dbReference type="AlphaFoldDB" id="A0A448SP81"/>
<organism evidence="1 2">
    <name type="scientific">Serratia fonticola</name>
    <dbReference type="NCBI Taxonomy" id="47917"/>
    <lineage>
        <taxon>Bacteria</taxon>
        <taxon>Pseudomonadati</taxon>
        <taxon>Pseudomonadota</taxon>
        <taxon>Gammaproteobacteria</taxon>
        <taxon>Enterobacterales</taxon>
        <taxon>Yersiniaceae</taxon>
        <taxon>Serratia</taxon>
    </lineage>
</organism>
<dbReference type="Proteomes" id="UP000270487">
    <property type="component" value="Chromosome"/>
</dbReference>